<proteinExistence type="predicted"/>
<sequence>MCPLDPSPIFNSMIFATSSLRLSSLSLPVTDMEIIGALKCLKPRKAPGPDGLHAIFFRKYWDIVGSSIKGFVRNIFEGGSLPKGANYTLISLIPKCPCPEIISQFQPISLCNTSYKIITKILVRRLRPFLDDFISPIQSRFIPGCRVADNVVLLKEAHTSHKNKRGGKGIMILKLDLEKAFDRLERSFIHNIFKLFQLLDNFIRVTMLCIFSTRTRVLFQWRPT</sequence>
<dbReference type="Pfam" id="PF00078">
    <property type="entry name" value="RVT_1"/>
    <property type="match status" value="1"/>
</dbReference>
<dbReference type="PANTHER" id="PTHR31635">
    <property type="entry name" value="REVERSE TRANSCRIPTASE DOMAIN-CONTAINING PROTEIN-RELATED"/>
    <property type="match status" value="1"/>
</dbReference>
<protein>
    <recommendedName>
        <fullName evidence="1">Reverse transcriptase domain-containing protein</fullName>
    </recommendedName>
</protein>
<evidence type="ECO:0000259" key="1">
    <source>
        <dbReference type="Pfam" id="PF00078"/>
    </source>
</evidence>
<evidence type="ECO:0000313" key="3">
    <source>
        <dbReference type="Proteomes" id="UP000197138"/>
    </source>
</evidence>
<reference evidence="3" key="1">
    <citation type="journal article" date="2017" name="Plant J.">
        <title>The pomegranate (Punica granatum L.) genome and the genomics of punicalagin biosynthesis.</title>
        <authorList>
            <person name="Qin G."/>
            <person name="Xu C."/>
            <person name="Ming R."/>
            <person name="Tang H."/>
            <person name="Guyot R."/>
            <person name="Kramer E.M."/>
            <person name="Hu Y."/>
            <person name="Yi X."/>
            <person name="Qi Y."/>
            <person name="Xu X."/>
            <person name="Gao Z."/>
            <person name="Pan H."/>
            <person name="Jian J."/>
            <person name="Tian Y."/>
            <person name="Yue Z."/>
            <person name="Xu Y."/>
        </authorList>
    </citation>
    <scope>NUCLEOTIDE SEQUENCE [LARGE SCALE GENOMIC DNA]</scope>
    <source>
        <strain evidence="3">cv. Dabenzi</strain>
    </source>
</reference>
<feature type="domain" description="Reverse transcriptase" evidence="1">
    <location>
        <begin position="102"/>
        <end position="222"/>
    </location>
</feature>
<gene>
    <name evidence="2" type="ORF">CDL15_Pgr010340</name>
</gene>
<accession>A0A218W2E1</accession>
<dbReference type="InterPro" id="IPR043502">
    <property type="entry name" value="DNA/RNA_pol_sf"/>
</dbReference>
<dbReference type="InterPro" id="IPR000477">
    <property type="entry name" value="RT_dom"/>
</dbReference>
<dbReference type="EMBL" id="MTKT01005538">
    <property type="protein sequence ID" value="OWM66689.1"/>
    <property type="molecule type" value="Genomic_DNA"/>
</dbReference>
<comment type="caution">
    <text evidence="2">The sequence shown here is derived from an EMBL/GenBank/DDBJ whole genome shotgun (WGS) entry which is preliminary data.</text>
</comment>
<name>A0A218W2E1_PUNGR</name>
<dbReference type="SUPFAM" id="SSF56672">
    <property type="entry name" value="DNA/RNA polymerases"/>
    <property type="match status" value="1"/>
</dbReference>
<dbReference type="PANTHER" id="PTHR31635:SF196">
    <property type="entry name" value="REVERSE TRANSCRIPTASE DOMAIN-CONTAINING PROTEIN-RELATED"/>
    <property type="match status" value="1"/>
</dbReference>
<dbReference type="Proteomes" id="UP000197138">
    <property type="component" value="Unassembled WGS sequence"/>
</dbReference>
<organism evidence="2 3">
    <name type="scientific">Punica granatum</name>
    <name type="common">Pomegranate</name>
    <dbReference type="NCBI Taxonomy" id="22663"/>
    <lineage>
        <taxon>Eukaryota</taxon>
        <taxon>Viridiplantae</taxon>
        <taxon>Streptophyta</taxon>
        <taxon>Embryophyta</taxon>
        <taxon>Tracheophyta</taxon>
        <taxon>Spermatophyta</taxon>
        <taxon>Magnoliopsida</taxon>
        <taxon>eudicotyledons</taxon>
        <taxon>Gunneridae</taxon>
        <taxon>Pentapetalae</taxon>
        <taxon>rosids</taxon>
        <taxon>malvids</taxon>
        <taxon>Myrtales</taxon>
        <taxon>Lythraceae</taxon>
        <taxon>Punica</taxon>
    </lineage>
</organism>
<evidence type="ECO:0000313" key="2">
    <source>
        <dbReference type="EMBL" id="OWM66689.1"/>
    </source>
</evidence>
<dbReference type="AlphaFoldDB" id="A0A218W2E1"/>